<evidence type="ECO:0000256" key="7">
    <source>
        <dbReference type="ARBA" id="ARBA00023116"/>
    </source>
</evidence>
<proteinExistence type="inferred from homology"/>
<dbReference type="NCBIfam" id="TIGR02506">
    <property type="entry name" value="NrdE_NrdA"/>
    <property type="match status" value="1"/>
</dbReference>
<evidence type="ECO:0000256" key="4">
    <source>
        <dbReference type="ARBA" id="ARBA00022741"/>
    </source>
</evidence>
<keyword evidence="5 8" id="KW-0067">ATP-binding</keyword>
<dbReference type="InterPro" id="IPR000788">
    <property type="entry name" value="RNR_lg_C"/>
</dbReference>
<dbReference type="InterPro" id="IPR013346">
    <property type="entry name" value="NrdE_NrdA_C"/>
</dbReference>
<dbReference type="Proteomes" id="UP000287416">
    <property type="component" value="Segment"/>
</dbReference>
<dbReference type="PRINTS" id="PR01183">
    <property type="entry name" value="RIBORDTASEM1"/>
</dbReference>
<dbReference type="Pfam" id="PF03477">
    <property type="entry name" value="ATP-cone"/>
    <property type="match status" value="1"/>
</dbReference>
<dbReference type="InterPro" id="IPR008926">
    <property type="entry name" value="RNR_R1-su_N"/>
</dbReference>
<dbReference type="EC" id="1.17.4.1" evidence="2 9"/>
<dbReference type="PANTHER" id="PTHR11573">
    <property type="entry name" value="RIBONUCLEOSIDE-DIPHOSPHATE REDUCTASE LARGE CHAIN"/>
    <property type="match status" value="1"/>
</dbReference>
<dbReference type="Gene3D" id="3.20.70.20">
    <property type="match status" value="1"/>
</dbReference>
<keyword evidence="3" id="KW-0021">Allosteric enzyme</keyword>
<protein>
    <recommendedName>
        <fullName evidence="2 9">Ribonucleoside-diphosphate reductase</fullName>
        <ecNumber evidence="2 9">1.17.4.1</ecNumber>
    </recommendedName>
</protein>
<evidence type="ECO:0000313" key="12">
    <source>
        <dbReference type="Proteomes" id="UP000287416"/>
    </source>
</evidence>
<reference evidence="11 12" key="1">
    <citation type="submission" date="2018-12" db="EMBL/GenBank/DDBJ databases">
        <title>Successful treatment of antibiotic resistant microbial bone infection with bacteriophages.</title>
        <authorList>
            <person name="Nir-Paz R."/>
            <person name="Gelman D."/>
            <person name="Khouri A."/>
            <person name="Sisson B.M."/>
            <person name="Fackler J."/>
            <person name="Oren S.A."/>
            <person name="Khalifa L."/>
            <person name="Rimon A."/>
            <person name="Glazer S.C."/>
            <person name="Moses A.E."/>
            <person name="Yoram W."/>
            <person name="Schooley R.T."/>
            <person name="Hazan R."/>
        </authorList>
    </citation>
    <scope>NUCLEOTIDE SEQUENCE [LARGE SCALE GENOMIC DNA]</scope>
</reference>
<comment type="similarity">
    <text evidence="1 9">Belongs to the ribonucleoside diphosphate reductase large chain family.</text>
</comment>
<name>A0A3Q9R742_9CAUD</name>
<dbReference type="GO" id="GO:0005524">
    <property type="term" value="F:ATP binding"/>
    <property type="evidence" value="ECO:0007669"/>
    <property type="project" value="UniProtKB-UniRule"/>
</dbReference>
<dbReference type="RefSeq" id="YP_009882191.1">
    <property type="nucleotide sequence ID" value="NC_049445.1"/>
</dbReference>
<dbReference type="PROSITE" id="PS00089">
    <property type="entry name" value="RIBORED_LARGE"/>
    <property type="match status" value="1"/>
</dbReference>
<keyword evidence="12" id="KW-1185">Reference proteome</keyword>
<dbReference type="Pfam" id="PF02867">
    <property type="entry name" value="Ribonuc_red_lgC"/>
    <property type="match status" value="1"/>
</dbReference>
<dbReference type="EMBL" id="MK278860">
    <property type="protein sequence ID" value="AZU98528.1"/>
    <property type="molecule type" value="Genomic_DNA"/>
</dbReference>
<evidence type="ECO:0000313" key="11">
    <source>
        <dbReference type="EMBL" id="AZU98528.1"/>
    </source>
</evidence>
<organism evidence="11 12">
    <name type="scientific">Acinetobacter phage AbTZA1</name>
    <dbReference type="NCBI Taxonomy" id="2500827"/>
    <lineage>
        <taxon>Viruses</taxon>
        <taxon>Duplodnaviria</taxon>
        <taxon>Heunggongvirae</taxon>
        <taxon>Uroviricota</taxon>
        <taxon>Caudoviricetes</taxon>
        <taxon>Pantevenvirales</taxon>
        <taxon>Straboviridae</taxon>
        <taxon>Twarogvirinae</taxon>
        <taxon>Hadassahvirus</taxon>
        <taxon>Hadassahvirus azbtza1</taxon>
    </lineage>
</organism>
<evidence type="ECO:0000256" key="9">
    <source>
        <dbReference type="RuleBase" id="RU003410"/>
    </source>
</evidence>
<keyword evidence="7 9" id="KW-0215">Deoxyribonucleotide synthesis</keyword>
<feature type="domain" description="ATP-cone" evidence="10">
    <location>
        <begin position="1"/>
        <end position="90"/>
    </location>
</feature>
<comment type="function">
    <text evidence="9">Provides the precursors necessary for DNA synthesis. Catalyzes the biosynthesis of deoxyribonucleotides from the corresponding ribonucleotides.</text>
</comment>
<evidence type="ECO:0000256" key="6">
    <source>
        <dbReference type="ARBA" id="ARBA00023002"/>
    </source>
</evidence>
<evidence type="ECO:0000256" key="1">
    <source>
        <dbReference type="ARBA" id="ARBA00010406"/>
    </source>
</evidence>
<dbReference type="GO" id="GO:0004748">
    <property type="term" value="F:ribonucleoside-diphosphate reductase activity, thioredoxin disulfide as acceptor"/>
    <property type="evidence" value="ECO:0007669"/>
    <property type="project" value="UniProtKB-EC"/>
</dbReference>
<dbReference type="UniPathway" id="UPA00326"/>
<dbReference type="PROSITE" id="PS51161">
    <property type="entry name" value="ATP_CONE"/>
    <property type="match status" value="1"/>
</dbReference>
<dbReference type="GeneID" id="55811487"/>
<keyword evidence="4 8" id="KW-0547">Nucleotide-binding</keyword>
<evidence type="ECO:0000256" key="8">
    <source>
        <dbReference type="PROSITE-ProRule" id="PRU00492"/>
    </source>
</evidence>
<keyword evidence="6 9" id="KW-0560">Oxidoreductase</keyword>
<dbReference type="InterPro" id="IPR013509">
    <property type="entry name" value="RNR_lsu_N"/>
</dbReference>
<dbReference type="SUPFAM" id="SSF51998">
    <property type="entry name" value="PFL-like glycyl radical enzymes"/>
    <property type="match status" value="1"/>
</dbReference>
<evidence type="ECO:0000256" key="3">
    <source>
        <dbReference type="ARBA" id="ARBA00022533"/>
    </source>
</evidence>
<dbReference type="SUPFAM" id="SSF48168">
    <property type="entry name" value="R1 subunit of ribonucleotide reductase, N-terminal domain"/>
    <property type="match status" value="1"/>
</dbReference>
<dbReference type="PANTHER" id="PTHR11573:SF6">
    <property type="entry name" value="RIBONUCLEOSIDE-DIPHOSPHATE REDUCTASE LARGE SUBUNIT"/>
    <property type="match status" value="1"/>
</dbReference>
<dbReference type="InterPro" id="IPR039718">
    <property type="entry name" value="Rrm1"/>
</dbReference>
<comment type="catalytic activity">
    <reaction evidence="9">
        <text>a 2'-deoxyribonucleoside 5'-diphosphate + [thioredoxin]-disulfide + H2O = a ribonucleoside 5'-diphosphate + [thioredoxin]-dithiol</text>
        <dbReference type="Rhea" id="RHEA:23252"/>
        <dbReference type="Rhea" id="RHEA-COMP:10698"/>
        <dbReference type="Rhea" id="RHEA-COMP:10700"/>
        <dbReference type="ChEBI" id="CHEBI:15377"/>
        <dbReference type="ChEBI" id="CHEBI:29950"/>
        <dbReference type="ChEBI" id="CHEBI:50058"/>
        <dbReference type="ChEBI" id="CHEBI:57930"/>
        <dbReference type="ChEBI" id="CHEBI:73316"/>
        <dbReference type="EC" id="1.17.4.1"/>
    </reaction>
</comment>
<accession>A0A3Q9R742</accession>
<dbReference type="Pfam" id="PF00317">
    <property type="entry name" value="Ribonuc_red_lgN"/>
    <property type="match status" value="1"/>
</dbReference>
<evidence type="ECO:0000256" key="5">
    <source>
        <dbReference type="ARBA" id="ARBA00022840"/>
    </source>
</evidence>
<evidence type="ECO:0000256" key="2">
    <source>
        <dbReference type="ARBA" id="ARBA00012274"/>
    </source>
</evidence>
<dbReference type="InterPro" id="IPR005144">
    <property type="entry name" value="ATP-cone_dom"/>
</dbReference>
<dbReference type="KEGG" id="vg:55811487"/>
<evidence type="ECO:0000259" key="10">
    <source>
        <dbReference type="PROSITE" id="PS51161"/>
    </source>
</evidence>
<sequence length="803" mass="91140">MKVIKSSGIAQEFDSSKIIQVLEWSCESTQINPYELFERCRPFFKDGMSTTEIQRAIVKVAADSISAEESDYQYVASNLALFGLRKDVFGQFDPPKLFDHVKSGVEQGVYDPELLTKWTADDYEILESILDHDRDFNFTYAGAMQVKDKYLVKDRSSGKIYETPQFMFMLIGMCLHQDEPQSLRFKYVKDFYDAASLKQISLPTPILAGVRTPTRQFSSCVLIESGDSLDSITESTSAIVKYVSKRAGIGIAGGAIRAEGSKIGPGEVKHTGVTPFWKLKNAAVHSCSQGGIRKGSATCYWPIWHLECENLMVLKNNKGIEENRIRHMDYGIQINNLMIERYLNNDYVTLFSPDVLDGKLYDAYFRDEDLFRELYENLEKDSNVRKKRIKAAELFMGLFMTERANTARLYPSHVDNTNNYGPWIRQIAPVKMSNLCAEIALHTVALGTYKDQRIAVASGDIVKFIETYGTNQVVLPTNSELFKRVDPDYESSKGEIAFNIQEDLGEIALCTLSAWVLDNFDWKNQEEVNRIGMVMVRALDNLLDYQDYPHKNALKAKEYRSLGIGVTNFAAWLASNACSYEDGNEITHELFERLQYALIKASIDLAKEKGPSPQLWKTKYGRGELPIDWYCKNVDELVAPNYVLDWEGLRIDLKEFGMRNVTLSAQMPCESSSQVSNSTNGIEKPLKPVSYKQSKDGSFNQVVPNYEANQLFYDFAWESAARDGNKGYLTQMAIEQKWTDQAISINTYYVPVSYENGKVPMSQMMDDMLFCFYYGNKNMYYHNTDDGSGADDSNSADCDACKL</sequence>
<dbReference type="GO" id="GO:0009263">
    <property type="term" value="P:deoxyribonucleotide biosynthetic process"/>
    <property type="evidence" value="ECO:0007669"/>
    <property type="project" value="UniProtKB-KW"/>
</dbReference>